<dbReference type="GO" id="GO:0008168">
    <property type="term" value="F:methyltransferase activity"/>
    <property type="evidence" value="ECO:0007669"/>
    <property type="project" value="UniProtKB-KW"/>
</dbReference>
<dbReference type="AlphaFoldDB" id="A0A559MLY7"/>
<dbReference type="GO" id="GO:0005634">
    <property type="term" value="C:nucleus"/>
    <property type="evidence" value="ECO:0007669"/>
    <property type="project" value="TreeGrafter"/>
</dbReference>
<sequence>MESFILYQNNDSDITLLDIPRSIESAQGDSTKRIISSSPLEHPYPSVEPKSAKAKAKLGEVSIEDILLQKYVQLALDRLRECYQGKWCLPRVIGNPEILAQGKKRKRKEILSGEKCEKDLEPDKLKPGYPGSDSKQNNVHSSLFCNRNASSICTPTSYGLCARIPPHSTALYGDITTTLETFTRSAPQFEVIIMDPPWPNRSARRKSSYSISYSTTEINTLLSSIPLNDHLAEDGLLAVWVTNKVAFRDILLQEGGLFDEWGIELVEEWVWVKVAVNGATICALDSMWRKPYEILLVGRKKGSKGTGTGEVKRRVIVAVPDLHSRKPNLKALFKEMLGIEKYEALEIFARNLTAGWWAWGNEVLKFQADEHWIDETNL</sequence>
<protein>
    <submittedName>
        <fullName evidence="3">Methyltransferase-like protein</fullName>
    </submittedName>
</protein>
<evidence type="ECO:0000313" key="3">
    <source>
        <dbReference type="EMBL" id="TVY93958.1"/>
    </source>
</evidence>
<keyword evidence="3" id="KW-0808">Transferase</keyword>
<dbReference type="EMBL" id="QGML01000059">
    <property type="protein sequence ID" value="TVY93958.1"/>
    <property type="molecule type" value="Genomic_DNA"/>
</dbReference>
<keyword evidence="3" id="KW-0489">Methyltransferase</keyword>
<feature type="compositionally biased region" description="Basic and acidic residues" evidence="2">
    <location>
        <begin position="110"/>
        <end position="126"/>
    </location>
</feature>
<dbReference type="PROSITE" id="PS00092">
    <property type="entry name" value="N6_MTASE"/>
    <property type="match status" value="1"/>
</dbReference>
<gene>
    <name evidence="3" type="primary">Mettl4</name>
    <name evidence="3" type="ORF">LAWI1_G001200</name>
</gene>
<dbReference type="InterPro" id="IPR002052">
    <property type="entry name" value="DNA_methylase_N6_adenine_CS"/>
</dbReference>
<dbReference type="Pfam" id="PF05063">
    <property type="entry name" value="MT-A70"/>
    <property type="match status" value="1"/>
</dbReference>
<dbReference type="GO" id="GO:0032259">
    <property type="term" value="P:methylation"/>
    <property type="evidence" value="ECO:0007669"/>
    <property type="project" value="UniProtKB-KW"/>
</dbReference>
<dbReference type="GO" id="GO:0003676">
    <property type="term" value="F:nucleic acid binding"/>
    <property type="evidence" value="ECO:0007669"/>
    <property type="project" value="InterPro"/>
</dbReference>
<dbReference type="InterPro" id="IPR007757">
    <property type="entry name" value="MT-A70-like"/>
</dbReference>
<dbReference type="Proteomes" id="UP000315522">
    <property type="component" value="Unassembled WGS sequence"/>
</dbReference>
<proteinExistence type="inferred from homology"/>
<keyword evidence="4" id="KW-1185">Reference proteome</keyword>
<reference evidence="3 4" key="1">
    <citation type="submission" date="2018-05" db="EMBL/GenBank/DDBJ databases">
        <title>Genome sequencing and assembly of the regulated plant pathogen Lachnellula willkommii and related sister species for the development of diagnostic species identification markers.</title>
        <authorList>
            <person name="Giroux E."/>
            <person name="Bilodeau G."/>
        </authorList>
    </citation>
    <scope>NUCLEOTIDE SEQUENCE [LARGE SCALE GENOMIC DNA]</scope>
    <source>
        <strain evidence="3 4">CBS 172.35</strain>
    </source>
</reference>
<name>A0A559MLY7_9HELO</name>
<dbReference type="SUPFAM" id="SSF53335">
    <property type="entry name" value="S-adenosyl-L-methionine-dependent methyltransferases"/>
    <property type="match status" value="1"/>
</dbReference>
<comment type="caution">
    <text evidence="3">The sequence shown here is derived from an EMBL/GenBank/DDBJ whole genome shotgun (WGS) entry which is preliminary data.</text>
</comment>
<comment type="similarity">
    <text evidence="1">Belongs to the MT-A70-like family.</text>
</comment>
<organism evidence="3 4">
    <name type="scientific">Lachnellula willkommii</name>
    <dbReference type="NCBI Taxonomy" id="215461"/>
    <lineage>
        <taxon>Eukaryota</taxon>
        <taxon>Fungi</taxon>
        <taxon>Dikarya</taxon>
        <taxon>Ascomycota</taxon>
        <taxon>Pezizomycotina</taxon>
        <taxon>Leotiomycetes</taxon>
        <taxon>Helotiales</taxon>
        <taxon>Lachnaceae</taxon>
        <taxon>Lachnellula</taxon>
    </lineage>
</organism>
<feature type="region of interest" description="Disordered" evidence="2">
    <location>
        <begin position="110"/>
        <end position="135"/>
    </location>
</feature>
<dbReference type="PROSITE" id="PS51143">
    <property type="entry name" value="MT_A70"/>
    <property type="match status" value="1"/>
</dbReference>
<evidence type="ECO:0000256" key="1">
    <source>
        <dbReference type="PROSITE-ProRule" id="PRU00489"/>
    </source>
</evidence>
<evidence type="ECO:0000256" key="2">
    <source>
        <dbReference type="SAM" id="MobiDB-lite"/>
    </source>
</evidence>
<dbReference type="InterPro" id="IPR029063">
    <property type="entry name" value="SAM-dependent_MTases_sf"/>
</dbReference>
<dbReference type="PANTHER" id="PTHR12829">
    <property type="entry name" value="N6-ADENOSINE-METHYLTRANSFERASE"/>
    <property type="match status" value="1"/>
</dbReference>
<feature type="compositionally biased region" description="Polar residues" evidence="2">
    <location>
        <begin position="28"/>
        <end position="39"/>
    </location>
</feature>
<feature type="region of interest" description="Disordered" evidence="2">
    <location>
        <begin position="28"/>
        <end position="48"/>
    </location>
</feature>
<dbReference type="PANTHER" id="PTHR12829:SF4">
    <property type="entry name" value="N(6)-ADENINE-SPECIFIC METHYLTRANSFERASE METTL4"/>
    <property type="match status" value="1"/>
</dbReference>
<accession>A0A559MLY7</accession>
<evidence type="ECO:0000313" key="4">
    <source>
        <dbReference type="Proteomes" id="UP000315522"/>
    </source>
</evidence>